<dbReference type="EMBL" id="CAKOFQ010007047">
    <property type="protein sequence ID" value="CAH1988541.1"/>
    <property type="molecule type" value="Genomic_DNA"/>
</dbReference>
<evidence type="ECO:0000256" key="1">
    <source>
        <dbReference type="SAM" id="Phobius"/>
    </source>
</evidence>
<accession>A0A9P0PLD0</accession>
<keyword evidence="1" id="KW-0472">Membrane</keyword>
<proteinExistence type="predicted"/>
<keyword evidence="1" id="KW-0812">Transmembrane</keyword>
<dbReference type="Proteomes" id="UP001152888">
    <property type="component" value="Unassembled WGS sequence"/>
</dbReference>
<reference evidence="2" key="1">
    <citation type="submission" date="2022-03" db="EMBL/GenBank/DDBJ databases">
        <authorList>
            <person name="Sayadi A."/>
        </authorList>
    </citation>
    <scope>NUCLEOTIDE SEQUENCE</scope>
</reference>
<dbReference type="OrthoDB" id="8117390at2759"/>
<sequence>MDLRKVVIVALCLVTSTSMPAIWEREPSHEIEKPMETKPRLYRELVLFETAIFIVGSALVAFITAFLPLEVCFIMGKCQKLMEPYRKQLDDEFSGNTGKIRNRRNLAQFEPYLVAILDSFLQNREVWDSPNKVEVNPMYKEPLLITLAKYFDRYATTEVKRHVKAILFFIVHILGRMYAVVHYFVRYLMNYGLI</sequence>
<comment type="caution">
    <text evidence="2">The sequence shown here is derived from an EMBL/GenBank/DDBJ whole genome shotgun (WGS) entry which is preliminary data.</text>
</comment>
<gene>
    <name evidence="2" type="ORF">ACAOBT_LOCUS18539</name>
</gene>
<name>A0A9P0PLD0_ACAOB</name>
<keyword evidence="1" id="KW-1133">Transmembrane helix</keyword>
<feature type="transmembrane region" description="Helical" evidence="1">
    <location>
        <begin position="51"/>
        <end position="76"/>
    </location>
</feature>
<feature type="transmembrane region" description="Helical" evidence="1">
    <location>
        <begin position="165"/>
        <end position="185"/>
    </location>
</feature>
<dbReference type="AlphaFoldDB" id="A0A9P0PLD0"/>
<keyword evidence="3" id="KW-1185">Reference proteome</keyword>
<evidence type="ECO:0000313" key="2">
    <source>
        <dbReference type="EMBL" id="CAH1988541.1"/>
    </source>
</evidence>
<evidence type="ECO:0000313" key="3">
    <source>
        <dbReference type="Proteomes" id="UP001152888"/>
    </source>
</evidence>
<organism evidence="2 3">
    <name type="scientific">Acanthoscelides obtectus</name>
    <name type="common">Bean weevil</name>
    <name type="synonym">Bruchus obtectus</name>
    <dbReference type="NCBI Taxonomy" id="200917"/>
    <lineage>
        <taxon>Eukaryota</taxon>
        <taxon>Metazoa</taxon>
        <taxon>Ecdysozoa</taxon>
        <taxon>Arthropoda</taxon>
        <taxon>Hexapoda</taxon>
        <taxon>Insecta</taxon>
        <taxon>Pterygota</taxon>
        <taxon>Neoptera</taxon>
        <taxon>Endopterygota</taxon>
        <taxon>Coleoptera</taxon>
        <taxon>Polyphaga</taxon>
        <taxon>Cucujiformia</taxon>
        <taxon>Chrysomeloidea</taxon>
        <taxon>Chrysomelidae</taxon>
        <taxon>Bruchinae</taxon>
        <taxon>Bruchini</taxon>
        <taxon>Acanthoscelides</taxon>
    </lineage>
</organism>
<protein>
    <submittedName>
        <fullName evidence="2">Uncharacterized protein</fullName>
    </submittedName>
</protein>